<evidence type="ECO:0000259" key="4">
    <source>
        <dbReference type="Pfam" id="PF01814"/>
    </source>
</evidence>
<feature type="domain" description="Hemerythrin-like" evidence="4">
    <location>
        <begin position="12"/>
        <end position="126"/>
    </location>
</feature>
<keyword evidence="6" id="KW-1185">Reference proteome</keyword>
<dbReference type="NCBIfam" id="NF033749">
    <property type="entry name" value="bact_hemeryth"/>
    <property type="match status" value="1"/>
</dbReference>
<dbReference type="Proteomes" id="UP000606889">
    <property type="component" value="Unassembled WGS sequence"/>
</dbReference>
<dbReference type="CDD" id="cd12107">
    <property type="entry name" value="Hemerythrin"/>
    <property type="match status" value="1"/>
</dbReference>
<evidence type="ECO:0000313" key="6">
    <source>
        <dbReference type="Proteomes" id="UP000606889"/>
    </source>
</evidence>
<dbReference type="Pfam" id="PF01814">
    <property type="entry name" value="Hemerythrin"/>
    <property type="match status" value="1"/>
</dbReference>
<sequence>MAYEVTKDLETGNTLIDSEHRQLFQAINNLLDACSQGKGRAQIQSTIQFLNSYVGKHFSDEERLQVESKYPDYPAHKRFHEGYKQKMAQVTNELAANGVNISSVGKVNEAAGILVTHIRTEDKRLAQHVKSAK</sequence>
<dbReference type="EMBL" id="JACOON010000001">
    <property type="protein sequence ID" value="MBC5646771.1"/>
    <property type="molecule type" value="Genomic_DNA"/>
</dbReference>
<dbReference type="RefSeq" id="WP_186856317.1">
    <property type="nucleotide sequence ID" value="NZ_JACOON010000001.1"/>
</dbReference>
<dbReference type="InterPro" id="IPR035938">
    <property type="entry name" value="Hemerythrin-like_sf"/>
</dbReference>
<reference evidence="5 6" key="1">
    <citation type="submission" date="2020-08" db="EMBL/GenBank/DDBJ databases">
        <title>Genome public.</title>
        <authorList>
            <person name="Liu C."/>
            <person name="Sun Q."/>
        </authorList>
    </citation>
    <scope>NUCLEOTIDE SEQUENCE [LARGE SCALE GENOMIC DNA]</scope>
    <source>
        <strain evidence="5 6">NSJ-35</strain>
    </source>
</reference>
<accession>A0ABR7EAI3</accession>
<name>A0ABR7EAI3_9FIRM</name>
<evidence type="ECO:0000256" key="2">
    <source>
        <dbReference type="ARBA" id="ARBA00022723"/>
    </source>
</evidence>
<organism evidence="5 6">
    <name type="scientific">Christensenella tenuis</name>
    <dbReference type="NCBI Taxonomy" id="2763033"/>
    <lineage>
        <taxon>Bacteria</taxon>
        <taxon>Bacillati</taxon>
        <taxon>Bacillota</taxon>
        <taxon>Clostridia</taxon>
        <taxon>Christensenellales</taxon>
        <taxon>Christensenellaceae</taxon>
        <taxon>Christensenella</taxon>
    </lineage>
</organism>
<evidence type="ECO:0000313" key="5">
    <source>
        <dbReference type="EMBL" id="MBC5646771.1"/>
    </source>
</evidence>
<dbReference type="PANTHER" id="PTHR37164">
    <property type="entry name" value="BACTERIOHEMERYTHRIN"/>
    <property type="match status" value="1"/>
</dbReference>
<dbReference type="InterPro" id="IPR050669">
    <property type="entry name" value="Hemerythrin"/>
</dbReference>
<proteinExistence type="inferred from homology"/>
<dbReference type="PANTHER" id="PTHR37164:SF1">
    <property type="entry name" value="BACTERIOHEMERYTHRIN"/>
    <property type="match status" value="1"/>
</dbReference>
<dbReference type="InterPro" id="IPR012827">
    <property type="entry name" value="Hemerythrin_metal-bd"/>
</dbReference>
<comment type="similarity">
    <text evidence="1">Belongs to the hemerythrin family.</text>
</comment>
<protein>
    <submittedName>
        <fullName evidence="5">Hemerythrin family protein</fullName>
    </submittedName>
</protein>
<gene>
    <name evidence="5" type="ORF">H8S18_00220</name>
</gene>
<dbReference type="Gene3D" id="1.20.120.50">
    <property type="entry name" value="Hemerythrin-like"/>
    <property type="match status" value="1"/>
</dbReference>
<keyword evidence="2" id="KW-0479">Metal-binding</keyword>
<dbReference type="NCBIfam" id="TIGR02481">
    <property type="entry name" value="hemeryth_dom"/>
    <property type="match status" value="1"/>
</dbReference>
<comment type="caution">
    <text evidence="5">The sequence shown here is derived from an EMBL/GenBank/DDBJ whole genome shotgun (WGS) entry which is preliminary data.</text>
</comment>
<evidence type="ECO:0000256" key="1">
    <source>
        <dbReference type="ARBA" id="ARBA00010587"/>
    </source>
</evidence>
<keyword evidence="3" id="KW-0408">Iron</keyword>
<dbReference type="InterPro" id="IPR012312">
    <property type="entry name" value="Hemerythrin-like"/>
</dbReference>
<dbReference type="SUPFAM" id="SSF47188">
    <property type="entry name" value="Hemerythrin-like"/>
    <property type="match status" value="1"/>
</dbReference>
<evidence type="ECO:0000256" key="3">
    <source>
        <dbReference type="ARBA" id="ARBA00023004"/>
    </source>
</evidence>